<keyword evidence="2" id="KW-0479">Metal-binding</keyword>
<proteinExistence type="inferred from homology"/>
<dbReference type="EMBL" id="JARAOO010000002">
    <property type="protein sequence ID" value="KAJ7979331.1"/>
    <property type="molecule type" value="Genomic_DNA"/>
</dbReference>
<protein>
    <submittedName>
        <fullName evidence="5">5'-nucleotidase surE</fullName>
    </submittedName>
</protein>
<dbReference type="AlphaFoldDB" id="A0AAD7VKU4"/>
<comment type="caution">
    <text evidence="5">The sequence shown here is derived from an EMBL/GenBank/DDBJ whole genome shotgun (WGS) entry which is preliminary data.</text>
</comment>
<keyword evidence="3" id="KW-0378">Hydrolase</keyword>
<keyword evidence="6" id="KW-1185">Reference proteome</keyword>
<evidence type="ECO:0000259" key="4">
    <source>
        <dbReference type="Pfam" id="PF01975"/>
    </source>
</evidence>
<comment type="similarity">
    <text evidence="1">Belongs to the SurE nucleotidase family.</text>
</comment>
<evidence type="ECO:0000256" key="3">
    <source>
        <dbReference type="ARBA" id="ARBA00022801"/>
    </source>
</evidence>
<organism evidence="5 6">
    <name type="scientific">Quillaja saponaria</name>
    <name type="common">Soap bark tree</name>
    <dbReference type="NCBI Taxonomy" id="32244"/>
    <lineage>
        <taxon>Eukaryota</taxon>
        <taxon>Viridiplantae</taxon>
        <taxon>Streptophyta</taxon>
        <taxon>Embryophyta</taxon>
        <taxon>Tracheophyta</taxon>
        <taxon>Spermatophyta</taxon>
        <taxon>Magnoliopsida</taxon>
        <taxon>eudicotyledons</taxon>
        <taxon>Gunneridae</taxon>
        <taxon>Pentapetalae</taxon>
        <taxon>rosids</taxon>
        <taxon>fabids</taxon>
        <taxon>Fabales</taxon>
        <taxon>Quillajaceae</taxon>
        <taxon>Quillaja</taxon>
    </lineage>
</organism>
<dbReference type="InterPro" id="IPR036523">
    <property type="entry name" value="SurE-like_sf"/>
</dbReference>
<dbReference type="Pfam" id="PF01975">
    <property type="entry name" value="SurE"/>
    <property type="match status" value="1"/>
</dbReference>
<feature type="domain" description="Survival protein SurE-like phosphatase/nucleotidase" evidence="4">
    <location>
        <begin position="72"/>
        <end position="264"/>
    </location>
</feature>
<evidence type="ECO:0000256" key="2">
    <source>
        <dbReference type="ARBA" id="ARBA00022723"/>
    </source>
</evidence>
<evidence type="ECO:0000256" key="1">
    <source>
        <dbReference type="ARBA" id="ARBA00011062"/>
    </source>
</evidence>
<dbReference type="InterPro" id="IPR002828">
    <property type="entry name" value="SurE-like_Pase/nucleotidase"/>
</dbReference>
<dbReference type="SUPFAM" id="SSF64167">
    <property type="entry name" value="SurE-like"/>
    <property type="match status" value="1"/>
</dbReference>
<dbReference type="KEGG" id="qsa:O6P43_002741"/>
<evidence type="ECO:0000313" key="5">
    <source>
        <dbReference type="EMBL" id="KAJ7979330.1"/>
    </source>
</evidence>
<dbReference type="InterPro" id="IPR030048">
    <property type="entry name" value="SurE"/>
</dbReference>
<reference evidence="5" key="1">
    <citation type="journal article" date="2023" name="Science">
        <title>Elucidation of the pathway for biosynthesis of saponin adjuvants from the soapbark tree.</title>
        <authorList>
            <person name="Reed J."/>
            <person name="Orme A."/>
            <person name="El-Demerdash A."/>
            <person name="Owen C."/>
            <person name="Martin L.B.B."/>
            <person name="Misra R.C."/>
            <person name="Kikuchi S."/>
            <person name="Rejzek M."/>
            <person name="Martin A.C."/>
            <person name="Harkess A."/>
            <person name="Leebens-Mack J."/>
            <person name="Louveau T."/>
            <person name="Stephenson M.J."/>
            <person name="Osbourn A."/>
        </authorList>
    </citation>
    <scope>NUCLEOTIDE SEQUENCE</scope>
    <source>
        <strain evidence="5">S10</strain>
    </source>
</reference>
<gene>
    <name evidence="5" type="ORF">O6P43_002741</name>
</gene>
<dbReference type="Gene3D" id="3.40.1210.10">
    <property type="entry name" value="Survival protein SurE-like phosphatase/nucleotidase"/>
    <property type="match status" value="1"/>
</dbReference>
<dbReference type="PANTHER" id="PTHR30457">
    <property type="entry name" value="5'-NUCLEOTIDASE SURE"/>
    <property type="match status" value="1"/>
</dbReference>
<dbReference type="Proteomes" id="UP001163823">
    <property type="component" value="Chromosome 2"/>
</dbReference>
<dbReference type="GO" id="GO:0008252">
    <property type="term" value="F:nucleotidase activity"/>
    <property type="evidence" value="ECO:0007669"/>
    <property type="project" value="InterPro"/>
</dbReference>
<sequence length="396" mass="42286">MATSVKNNFMNPDLISNLQQALIRRNDSMEEHSRKVQDHEANKAVAVASSISFGSGNDHQAKTEDTPSKPVVLVTNGDGIDSIGLACLVEALVRDGHLDVHVCAPQSDRSVCGHSVTLSETLAACSTEIGGATAYEVSGTPVDCVSLALSGALFSWSKPVLVISGMNKGSICGQNMMYSGAVSGAREALICDVPSLCISLDWKKNVSSESDLKDAVTVCLPLILAAIRDIKKGIFPKNCFLNIGIPSCPLTNKGVKVTRESTWRSSLSWYAVSANRLPSAGQFMSSQQSLGIMLAQLGRDASAAGAARRLNSHRKNVEIESVGVAGNHSPKQTVKKHFKSEFIEKNEQQIADEDHDFIALEKGFITVTPSSLSPIASFEIQSSVSNWIAVAFNSHL</sequence>
<evidence type="ECO:0000313" key="6">
    <source>
        <dbReference type="Proteomes" id="UP001163823"/>
    </source>
</evidence>
<accession>A0AAD7VKU4</accession>
<name>A0AAD7VKU4_QUISA</name>
<dbReference type="PANTHER" id="PTHR30457:SF16">
    <property type="entry name" value="SURVIVAL PROTEIN SURE-LIKE PHOSPHATASE_NUCLEOTIDASE DOMAIN-CONTAINING PROTEIN"/>
    <property type="match status" value="1"/>
</dbReference>
<dbReference type="GO" id="GO:0046872">
    <property type="term" value="F:metal ion binding"/>
    <property type="evidence" value="ECO:0007669"/>
    <property type="project" value="UniProtKB-KW"/>
</dbReference>
<dbReference type="EMBL" id="JARAOO010000002">
    <property type="protein sequence ID" value="KAJ7979330.1"/>
    <property type="molecule type" value="Genomic_DNA"/>
</dbReference>